<dbReference type="Pfam" id="PF19588">
    <property type="entry name" value="SxtJ"/>
    <property type="match status" value="1"/>
</dbReference>
<feature type="transmembrane region" description="Helical" evidence="1">
    <location>
        <begin position="40"/>
        <end position="62"/>
    </location>
</feature>
<proteinExistence type="predicted"/>
<evidence type="ECO:0000313" key="2">
    <source>
        <dbReference type="EMBL" id="MBZ9613385.1"/>
    </source>
</evidence>
<feature type="transmembrane region" description="Helical" evidence="1">
    <location>
        <begin position="82"/>
        <end position="101"/>
    </location>
</feature>
<keyword evidence="1" id="KW-1133">Transmembrane helix</keyword>
<organism evidence="2 3">
    <name type="scientific">Rheinheimera maricola</name>
    <dbReference type="NCBI Taxonomy" id="2793282"/>
    <lineage>
        <taxon>Bacteria</taxon>
        <taxon>Pseudomonadati</taxon>
        <taxon>Pseudomonadota</taxon>
        <taxon>Gammaproteobacteria</taxon>
        <taxon>Chromatiales</taxon>
        <taxon>Chromatiaceae</taxon>
        <taxon>Rheinheimera</taxon>
    </lineage>
</organism>
<dbReference type="Proteomes" id="UP000663814">
    <property type="component" value="Unassembled WGS sequence"/>
</dbReference>
<keyword evidence="1" id="KW-0812">Transmembrane</keyword>
<keyword evidence="1" id="KW-0472">Membrane</keyword>
<keyword evidence="3" id="KW-1185">Reference proteome</keyword>
<sequence>MQVNRNDTAALRRFGWQMAIAWPLLFGLVLPWLFSAAWPLWPWIVAAAFASLALLLPGGLYWPARGWFVFAHVMGWLNTRLILALLFFVVITPLGWLLRLLGKLDYHAQPQANDSYWLKSSNIDADNMKDPF</sequence>
<accession>A0ABS7XE22</accession>
<comment type="caution">
    <text evidence="2">The sequence shown here is derived from an EMBL/GenBank/DDBJ whole genome shotgun (WGS) entry which is preliminary data.</text>
</comment>
<name>A0ABS7XE22_9GAMM</name>
<gene>
    <name evidence="2" type="ORF">I4W93_017465</name>
</gene>
<feature type="transmembrane region" description="Helical" evidence="1">
    <location>
        <begin position="14"/>
        <end position="33"/>
    </location>
</feature>
<dbReference type="RefSeq" id="WP_205312179.1">
    <property type="nucleotide sequence ID" value="NZ_JAERPS020000007.1"/>
</dbReference>
<dbReference type="InterPro" id="IPR045781">
    <property type="entry name" value="SxtJ"/>
</dbReference>
<evidence type="ECO:0000313" key="3">
    <source>
        <dbReference type="Proteomes" id="UP000663814"/>
    </source>
</evidence>
<evidence type="ECO:0000256" key="1">
    <source>
        <dbReference type="SAM" id="Phobius"/>
    </source>
</evidence>
<dbReference type="EMBL" id="JAERPS020000007">
    <property type="protein sequence ID" value="MBZ9613385.1"/>
    <property type="molecule type" value="Genomic_DNA"/>
</dbReference>
<protein>
    <submittedName>
        <fullName evidence="2">SxtJ family membrane protein</fullName>
    </submittedName>
</protein>
<reference evidence="2 3" key="1">
    <citation type="submission" date="2020-12" db="EMBL/GenBank/DDBJ databases">
        <authorList>
            <person name="Ruan W."/>
            <person name="Khan S.A."/>
            <person name="Jeon C.O."/>
        </authorList>
    </citation>
    <scope>NUCLEOTIDE SEQUENCE [LARGE SCALE GENOMIC DNA]</scope>
    <source>
        <strain evidence="2 3">MA-13</strain>
    </source>
</reference>
<reference evidence="2 3" key="2">
    <citation type="submission" date="2021-08" db="EMBL/GenBank/DDBJ databases">
        <title>Rheinheimera aquimaris sp. nov., isolated from seawater of the East Sea in Korea.</title>
        <authorList>
            <person name="Kim K.H."/>
            <person name="Wenting R."/>
            <person name="Kim K.R."/>
            <person name="Jeon C.O."/>
        </authorList>
    </citation>
    <scope>NUCLEOTIDE SEQUENCE [LARGE SCALE GENOMIC DNA]</scope>
    <source>
        <strain evidence="2 3">MA-13</strain>
    </source>
</reference>